<dbReference type="EC" id="4.1.2.14" evidence="5"/>
<evidence type="ECO:0000256" key="2">
    <source>
        <dbReference type="ARBA" id="ARBA00004736"/>
    </source>
</evidence>
<dbReference type="EMBL" id="BMOB01000001">
    <property type="protein sequence ID" value="GGI75466.1"/>
    <property type="molecule type" value="Genomic_DNA"/>
</dbReference>
<dbReference type="PANTHER" id="PTHR30246">
    <property type="entry name" value="2-KETO-3-DEOXY-6-PHOSPHOGLUCONATE ALDOLASE"/>
    <property type="match status" value="1"/>
</dbReference>
<keyword evidence="6" id="KW-0456">Lyase</keyword>
<evidence type="ECO:0000313" key="10">
    <source>
        <dbReference type="Proteomes" id="UP000630149"/>
    </source>
</evidence>
<dbReference type="PANTHER" id="PTHR30246:SF1">
    <property type="entry name" value="2-DEHYDRO-3-DEOXY-6-PHOSPHOGALACTONATE ALDOLASE-RELATED"/>
    <property type="match status" value="1"/>
</dbReference>
<comment type="subunit">
    <text evidence="4">Homotrimer.</text>
</comment>
<organism evidence="9 10">
    <name type="scientific">Legionella impletisoli</name>
    <dbReference type="NCBI Taxonomy" id="343510"/>
    <lineage>
        <taxon>Bacteria</taxon>
        <taxon>Pseudomonadati</taxon>
        <taxon>Pseudomonadota</taxon>
        <taxon>Gammaproteobacteria</taxon>
        <taxon>Legionellales</taxon>
        <taxon>Legionellaceae</taxon>
        <taxon>Legionella</taxon>
    </lineage>
</organism>
<dbReference type="Pfam" id="PF01081">
    <property type="entry name" value="Aldolase"/>
    <property type="match status" value="1"/>
</dbReference>
<comment type="similarity">
    <text evidence="3">Belongs to the KHG/KDPG aldolase family.</text>
</comment>
<evidence type="ECO:0000256" key="7">
    <source>
        <dbReference type="ARBA" id="ARBA00023270"/>
    </source>
</evidence>
<dbReference type="CDD" id="cd00452">
    <property type="entry name" value="KDPG_aldolase"/>
    <property type="match status" value="1"/>
</dbReference>
<dbReference type="GO" id="GO:0008675">
    <property type="term" value="F:2-dehydro-3-deoxy-phosphogluconate aldolase activity"/>
    <property type="evidence" value="ECO:0007669"/>
    <property type="project" value="UniProtKB-EC"/>
</dbReference>
<keyword evidence="10" id="KW-1185">Reference proteome</keyword>
<keyword evidence="7" id="KW-0704">Schiff base</keyword>
<dbReference type="NCBIfam" id="NF004325">
    <property type="entry name" value="PRK05718.1"/>
    <property type="match status" value="1"/>
</dbReference>
<name>A0A917N7N1_9GAMM</name>
<keyword evidence="8" id="KW-0119">Carbohydrate metabolism</keyword>
<dbReference type="Gene3D" id="3.20.20.70">
    <property type="entry name" value="Aldolase class I"/>
    <property type="match status" value="1"/>
</dbReference>
<comment type="caution">
    <text evidence="9">The sequence shown here is derived from an EMBL/GenBank/DDBJ whole genome shotgun (WGS) entry which is preliminary data.</text>
</comment>
<dbReference type="PROSITE" id="PS00160">
    <property type="entry name" value="ALDOLASE_KDPG_KHG_2"/>
    <property type="match status" value="1"/>
</dbReference>
<comment type="pathway">
    <text evidence="2">Carbohydrate acid metabolism; 2-dehydro-3-deoxy-D-gluconate degradation; D-glyceraldehyde 3-phosphate and pyruvate from 2-dehydro-3-deoxy-D-gluconate: step 2/2.</text>
</comment>
<dbReference type="AlphaFoldDB" id="A0A917N7N1"/>
<dbReference type="InterPro" id="IPR031338">
    <property type="entry name" value="KDPG/KHG_AS_2"/>
</dbReference>
<evidence type="ECO:0000256" key="5">
    <source>
        <dbReference type="ARBA" id="ARBA00013063"/>
    </source>
</evidence>
<dbReference type="OrthoDB" id="9805177at2"/>
<evidence type="ECO:0000256" key="3">
    <source>
        <dbReference type="ARBA" id="ARBA00006906"/>
    </source>
</evidence>
<dbReference type="RefSeq" id="WP_131775287.1">
    <property type="nucleotide sequence ID" value="NZ_BMOB01000001.1"/>
</dbReference>
<evidence type="ECO:0000256" key="1">
    <source>
        <dbReference type="ARBA" id="ARBA00000654"/>
    </source>
</evidence>
<dbReference type="NCBIfam" id="TIGR01182">
    <property type="entry name" value="eda"/>
    <property type="match status" value="1"/>
</dbReference>
<proteinExistence type="inferred from homology"/>
<dbReference type="SUPFAM" id="SSF51569">
    <property type="entry name" value="Aldolase"/>
    <property type="match status" value="1"/>
</dbReference>
<sequence>MNTIQQTQWPLQPSDLFKFGPVIPVIVINDLAEALPLAKSLLAKGIKVLEITLRTPVALEAIQLIRREVPEAVTGAGTVLNAGQLKKAEQAGAQFALSPGLTPDLLLAGKKGNIPFIPGISSVSELMIGLEYGYTHFKFFPAEAKGGVPALKAFYGPFPDVRFCPTGGINEENYRTYLDLPNVDCVGGSWLI</sequence>
<reference evidence="9" key="2">
    <citation type="submission" date="2020-09" db="EMBL/GenBank/DDBJ databases">
        <authorList>
            <person name="Sun Q."/>
            <person name="Ohkuma M."/>
        </authorList>
    </citation>
    <scope>NUCLEOTIDE SEQUENCE</scope>
    <source>
        <strain evidence="9">JCM 13919</strain>
    </source>
</reference>
<reference evidence="9" key="1">
    <citation type="journal article" date="2014" name="Int. J. Syst. Evol. Microbiol.">
        <title>Complete genome sequence of Corynebacterium casei LMG S-19264T (=DSM 44701T), isolated from a smear-ripened cheese.</title>
        <authorList>
            <consortium name="US DOE Joint Genome Institute (JGI-PGF)"/>
            <person name="Walter F."/>
            <person name="Albersmeier A."/>
            <person name="Kalinowski J."/>
            <person name="Ruckert C."/>
        </authorList>
    </citation>
    <scope>NUCLEOTIDE SEQUENCE</scope>
    <source>
        <strain evidence="9">JCM 13919</strain>
    </source>
</reference>
<evidence type="ECO:0000256" key="8">
    <source>
        <dbReference type="ARBA" id="ARBA00023277"/>
    </source>
</evidence>
<protein>
    <recommendedName>
        <fullName evidence="5">2-dehydro-3-deoxy-phosphogluconate aldolase</fullName>
        <ecNumber evidence="5">4.1.2.14</ecNumber>
    </recommendedName>
</protein>
<dbReference type="InterPro" id="IPR013785">
    <property type="entry name" value="Aldolase_TIM"/>
</dbReference>
<evidence type="ECO:0000256" key="6">
    <source>
        <dbReference type="ARBA" id="ARBA00023239"/>
    </source>
</evidence>
<evidence type="ECO:0000256" key="4">
    <source>
        <dbReference type="ARBA" id="ARBA00011233"/>
    </source>
</evidence>
<dbReference type="PROSITE" id="PS00159">
    <property type="entry name" value="ALDOLASE_KDPG_KHG_1"/>
    <property type="match status" value="1"/>
</dbReference>
<evidence type="ECO:0000313" key="9">
    <source>
        <dbReference type="EMBL" id="GGI75466.1"/>
    </source>
</evidence>
<dbReference type="InterPro" id="IPR031337">
    <property type="entry name" value="KDPG/KHG_AS_1"/>
</dbReference>
<gene>
    <name evidence="9" type="primary">eda</name>
    <name evidence="9" type="ORF">GCM10007966_00330</name>
</gene>
<accession>A0A917N7N1</accession>
<dbReference type="Proteomes" id="UP000630149">
    <property type="component" value="Unassembled WGS sequence"/>
</dbReference>
<comment type="catalytic activity">
    <reaction evidence="1">
        <text>2-dehydro-3-deoxy-6-phospho-D-gluconate = D-glyceraldehyde 3-phosphate + pyruvate</text>
        <dbReference type="Rhea" id="RHEA:17089"/>
        <dbReference type="ChEBI" id="CHEBI:15361"/>
        <dbReference type="ChEBI" id="CHEBI:57569"/>
        <dbReference type="ChEBI" id="CHEBI:59776"/>
        <dbReference type="EC" id="4.1.2.14"/>
    </reaction>
</comment>
<dbReference type="InterPro" id="IPR000887">
    <property type="entry name" value="Aldlse_KDPG_KHG"/>
</dbReference>